<dbReference type="InterPro" id="IPR035906">
    <property type="entry name" value="MetI-like_sf"/>
</dbReference>
<feature type="transmembrane region" description="Helical" evidence="9">
    <location>
        <begin position="87"/>
        <end position="116"/>
    </location>
</feature>
<evidence type="ECO:0000259" key="10">
    <source>
        <dbReference type="PROSITE" id="PS50928"/>
    </source>
</evidence>
<dbReference type="GO" id="GO:0006865">
    <property type="term" value="P:amino acid transport"/>
    <property type="evidence" value="ECO:0007669"/>
    <property type="project" value="UniProtKB-KW"/>
</dbReference>
<feature type="domain" description="ABC transmembrane type-1" evidence="10">
    <location>
        <begin position="92"/>
        <end position="390"/>
    </location>
</feature>
<keyword evidence="5 9" id="KW-0812">Transmembrane</keyword>
<dbReference type="SUPFAM" id="SSF161098">
    <property type="entry name" value="MetI-like"/>
    <property type="match status" value="2"/>
</dbReference>
<dbReference type="InterPro" id="IPR043429">
    <property type="entry name" value="ArtM/GltK/GlnP/TcyL/YhdX-like"/>
</dbReference>
<comment type="similarity">
    <text evidence="2">Belongs to the binding-protein-dependent transport system permease family. HisMQ subfamily.</text>
</comment>
<evidence type="ECO:0000313" key="12">
    <source>
        <dbReference type="Proteomes" id="UP000268016"/>
    </source>
</evidence>
<evidence type="ECO:0000256" key="8">
    <source>
        <dbReference type="ARBA" id="ARBA00023136"/>
    </source>
</evidence>
<keyword evidence="6" id="KW-0029">Amino-acid transport</keyword>
<keyword evidence="3 9" id="KW-0813">Transport</keyword>
<evidence type="ECO:0000256" key="3">
    <source>
        <dbReference type="ARBA" id="ARBA00022448"/>
    </source>
</evidence>
<evidence type="ECO:0000256" key="5">
    <source>
        <dbReference type="ARBA" id="ARBA00022692"/>
    </source>
</evidence>
<reference evidence="11 12" key="1">
    <citation type="submission" date="2018-10" db="EMBL/GenBank/DDBJ databases">
        <title>Histidinibacterium lentulum gen. nov., sp. nov., a marine bacterium from the culture broth of Picochlorum sp. 122.</title>
        <authorList>
            <person name="Wang G."/>
        </authorList>
    </citation>
    <scope>NUCLEOTIDE SEQUENCE [LARGE SCALE GENOMIC DNA]</scope>
    <source>
        <strain evidence="11 12">B17</strain>
    </source>
</reference>
<dbReference type="PANTHER" id="PTHR30614">
    <property type="entry name" value="MEMBRANE COMPONENT OF AMINO ACID ABC TRANSPORTER"/>
    <property type="match status" value="1"/>
</dbReference>
<dbReference type="EMBL" id="RDRB01000004">
    <property type="protein sequence ID" value="ROU02618.1"/>
    <property type="molecule type" value="Genomic_DNA"/>
</dbReference>
<evidence type="ECO:0000256" key="7">
    <source>
        <dbReference type="ARBA" id="ARBA00022989"/>
    </source>
</evidence>
<evidence type="ECO:0000313" key="11">
    <source>
        <dbReference type="EMBL" id="ROU02618.1"/>
    </source>
</evidence>
<evidence type="ECO:0000256" key="1">
    <source>
        <dbReference type="ARBA" id="ARBA00004429"/>
    </source>
</evidence>
<dbReference type="InterPro" id="IPR010065">
    <property type="entry name" value="AA_ABC_transptr_permease_3TM"/>
</dbReference>
<evidence type="ECO:0000256" key="9">
    <source>
        <dbReference type="RuleBase" id="RU363032"/>
    </source>
</evidence>
<protein>
    <submittedName>
        <fullName evidence="11">ABC transporter permease subunit</fullName>
    </submittedName>
</protein>
<dbReference type="Gene3D" id="1.10.3720.10">
    <property type="entry name" value="MetI-like"/>
    <property type="match status" value="2"/>
</dbReference>
<dbReference type="Pfam" id="PF00528">
    <property type="entry name" value="BPD_transp_1"/>
    <property type="match status" value="1"/>
</dbReference>
<feature type="transmembrane region" description="Helical" evidence="9">
    <location>
        <begin position="372"/>
        <end position="393"/>
    </location>
</feature>
<sequence length="402" mass="43902">MTTTTEPRSGGFRLSQLLYDTRYRSITIQVVALGLLVLAVYWLLSNTVENLEALGKDFNFGFLAQPASYDINQRLIEYDSRSSHGRAAIVGMLNTILIAVLGCIAATILGVIAGVLRLSKNWIVSRLMGVYVEGFRNIPLLLWIVLIFAVVSESLPHPRAYGSGEVDLWLGSVAMTRQGTWIPAPVWGAGSTALLAVFVLSLAAIWGFRRFARRRQAATGQILPVLWVSLGLLVLPTLIAYFLLGRPLTLDYPEPRGFNFDGGVLIRNSFIALWLALSLYTGAFIAEIVRGGILAISKGQTEAAFALGLRPGRTMNLVILPQAMRVIVPPLISQYLNLTKNSSLAIAVGYMDVRATLGGITINQTGRELEGMLLLGLFYLTLSLIIAGFGNLYNTSVKLKER</sequence>
<keyword evidence="7 9" id="KW-1133">Transmembrane helix</keyword>
<dbReference type="PROSITE" id="PS50928">
    <property type="entry name" value="ABC_TM1"/>
    <property type="match status" value="1"/>
</dbReference>
<dbReference type="PANTHER" id="PTHR30614:SF37">
    <property type="entry name" value="AMINO-ACID ABC TRANSPORTER PERMEASE PROTEIN YHDX-RELATED"/>
    <property type="match status" value="1"/>
</dbReference>
<dbReference type="NCBIfam" id="TIGR01726">
    <property type="entry name" value="HEQRo_perm_3TM"/>
    <property type="match status" value="1"/>
</dbReference>
<gene>
    <name evidence="11" type="ORF">EAT49_09855</name>
</gene>
<feature type="transmembrane region" description="Helical" evidence="9">
    <location>
        <begin position="220"/>
        <end position="244"/>
    </location>
</feature>
<keyword evidence="4" id="KW-1003">Cell membrane</keyword>
<feature type="transmembrane region" description="Helical" evidence="9">
    <location>
        <begin position="128"/>
        <end position="151"/>
    </location>
</feature>
<feature type="transmembrane region" description="Helical" evidence="9">
    <location>
        <begin position="186"/>
        <end position="208"/>
    </location>
</feature>
<evidence type="ECO:0000256" key="6">
    <source>
        <dbReference type="ARBA" id="ARBA00022970"/>
    </source>
</evidence>
<organism evidence="11 12">
    <name type="scientific">Histidinibacterium lentulum</name>
    <dbReference type="NCBI Taxonomy" id="2480588"/>
    <lineage>
        <taxon>Bacteria</taxon>
        <taxon>Pseudomonadati</taxon>
        <taxon>Pseudomonadota</taxon>
        <taxon>Alphaproteobacteria</taxon>
        <taxon>Rhodobacterales</taxon>
        <taxon>Paracoccaceae</taxon>
        <taxon>Histidinibacterium</taxon>
    </lineage>
</organism>
<name>A0A3N2R5F0_9RHOB</name>
<dbReference type="GO" id="GO:0043190">
    <property type="term" value="C:ATP-binding cassette (ABC) transporter complex"/>
    <property type="evidence" value="ECO:0007669"/>
    <property type="project" value="InterPro"/>
</dbReference>
<evidence type="ECO:0000256" key="4">
    <source>
        <dbReference type="ARBA" id="ARBA00022475"/>
    </source>
</evidence>
<accession>A0A3N2R5F0</accession>
<dbReference type="OrthoDB" id="9808531at2"/>
<comment type="caution">
    <text evidence="11">The sequence shown here is derived from an EMBL/GenBank/DDBJ whole genome shotgun (WGS) entry which is preliminary data.</text>
</comment>
<evidence type="ECO:0000256" key="2">
    <source>
        <dbReference type="ARBA" id="ARBA00010072"/>
    </source>
</evidence>
<dbReference type="GO" id="GO:0022857">
    <property type="term" value="F:transmembrane transporter activity"/>
    <property type="evidence" value="ECO:0007669"/>
    <property type="project" value="InterPro"/>
</dbReference>
<keyword evidence="8 9" id="KW-0472">Membrane</keyword>
<proteinExistence type="inferred from homology"/>
<dbReference type="InterPro" id="IPR000515">
    <property type="entry name" value="MetI-like"/>
</dbReference>
<keyword evidence="12" id="KW-1185">Reference proteome</keyword>
<comment type="subcellular location">
    <subcellularLocation>
        <location evidence="1">Cell inner membrane</location>
        <topology evidence="1">Multi-pass membrane protein</topology>
    </subcellularLocation>
    <subcellularLocation>
        <location evidence="9">Cell membrane</location>
        <topology evidence="9">Multi-pass membrane protein</topology>
    </subcellularLocation>
</comment>
<feature type="transmembrane region" description="Helical" evidence="9">
    <location>
        <begin position="264"/>
        <end position="289"/>
    </location>
</feature>
<feature type="transmembrane region" description="Helical" evidence="9">
    <location>
        <begin position="23"/>
        <end position="44"/>
    </location>
</feature>
<dbReference type="AlphaFoldDB" id="A0A3N2R5F0"/>
<dbReference type="RefSeq" id="WP_123642143.1">
    <property type="nucleotide sequence ID" value="NZ_ML119084.1"/>
</dbReference>
<dbReference type="CDD" id="cd06261">
    <property type="entry name" value="TM_PBP2"/>
    <property type="match status" value="2"/>
</dbReference>
<dbReference type="Proteomes" id="UP000268016">
    <property type="component" value="Unassembled WGS sequence"/>
</dbReference>